<feature type="compositionally biased region" description="Low complexity" evidence="4">
    <location>
        <begin position="364"/>
        <end position="391"/>
    </location>
</feature>
<feature type="region of interest" description="Disordered" evidence="4">
    <location>
        <begin position="312"/>
        <end position="396"/>
    </location>
</feature>
<dbReference type="InterPro" id="IPR007940">
    <property type="entry name" value="SH3BP5"/>
</dbReference>
<dbReference type="Pfam" id="PF05276">
    <property type="entry name" value="SH3BP5"/>
    <property type="match status" value="1"/>
</dbReference>
<evidence type="ECO:0000313" key="6">
    <source>
        <dbReference type="Proteomes" id="UP000271974"/>
    </source>
</evidence>
<evidence type="ECO:0008006" key="7">
    <source>
        <dbReference type="Google" id="ProtNLM"/>
    </source>
</evidence>
<dbReference type="AlphaFoldDB" id="A0A433TD89"/>
<feature type="coiled-coil region" evidence="3">
    <location>
        <begin position="29"/>
        <end position="67"/>
    </location>
</feature>
<evidence type="ECO:0000256" key="2">
    <source>
        <dbReference type="ARBA" id="ARBA00023054"/>
    </source>
</evidence>
<dbReference type="OrthoDB" id="446789at2759"/>
<feature type="region of interest" description="Disordered" evidence="4">
    <location>
        <begin position="449"/>
        <end position="529"/>
    </location>
</feature>
<evidence type="ECO:0000313" key="5">
    <source>
        <dbReference type="EMBL" id="RUS79404.1"/>
    </source>
</evidence>
<reference evidence="5 6" key="1">
    <citation type="submission" date="2019-01" db="EMBL/GenBank/DDBJ databases">
        <title>A draft genome assembly of the solar-powered sea slug Elysia chlorotica.</title>
        <authorList>
            <person name="Cai H."/>
            <person name="Li Q."/>
            <person name="Fang X."/>
            <person name="Li J."/>
            <person name="Curtis N.E."/>
            <person name="Altenburger A."/>
            <person name="Shibata T."/>
            <person name="Feng M."/>
            <person name="Maeda T."/>
            <person name="Schwartz J.A."/>
            <person name="Shigenobu S."/>
            <person name="Lundholm N."/>
            <person name="Nishiyama T."/>
            <person name="Yang H."/>
            <person name="Hasebe M."/>
            <person name="Li S."/>
            <person name="Pierce S.K."/>
            <person name="Wang J."/>
        </authorList>
    </citation>
    <scope>NUCLEOTIDE SEQUENCE [LARGE SCALE GENOMIC DNA]</scope>
    <source>
        <strain evidence="5">EC2010</strain>
        <tissue evidence="5">Whole organism of an adult</tissue>
    </source>
</reference>
<sequence length="529" mass="59292">MSVTQAHLSKREDIEEPLDPRVQTELEILNQCSSDVNRLEREIDEARSKYQQNFASCSQQLERLKKNFGRSIKKARPYYELKEKAREAQSEALRSARKFQSANGIYLAAKETISLAELRLMDDKAASLSSAWQEMLNHALMRVTEAERTKTASEKEHLARSAAFAEIEQQMCSLEKSQKRSIARARQYFEKKKELEVKLQQVKQSIQDLQQAMVAAKARYSGALRRLETISDCIHEQRRQKLVLMYPREPGVGAEENEWTEQRLPSLTSCDDDGSENFEDPYEYEDDYDDDYNGIDSESIFRTKVLTTALDEEDTSKVKGNRGKKKLLKRSQSLPGDTAQLARRYRDVQVLSPLSDREESCPPDGESVGSGDSVGACSMSSVSSQGGSALSEQQQELENTHVLLDKSLSEPSSSNIDVSRSNHPCSSHITDSESFNNLASDINAIQSSNREQVVSTSHMSQTCNSRVSESETSHPKPDESTSSSPLNSSEENSAIPSHETPNLEASTLPKKDRSETLNAEDTELHLSSS</sequence>
<feature type="coiled-coil region" evidence="3">
    <location>
        <begin position="185"/>
        <end position="226"/>
    </location>
</feature>
<dbReference type="GO" id="GO:0035556">
    <property type="term" value="P:intracellular signal transduction"/>
    <property type="evidence" value="ECO:0007669"/>
    <property type="project" value="InterPro"/>
</dbReference>
<evidence type="ECO:0000256" key="4">
    <source>
        <dbReference type="SAM" id="MobiDB-lite"/>
    </source>
</evidence>
<dbReference type="EMBL" id="RQTK01000452">
    <property type="protein sequence ID" value="RUS79404.1"/>
    <property type="molecule type" value="Genomic_DNA"/>
</dbReference>
<dbReference type="GO" id="GO:0005737">
    <property type="term" value="C:cytoplasm"/>
    <property type="evidence" value="ECO:0007669"/>
    <property type="project" value="TreeGrafter"/>
</dbReference>
<feature type="compositionally biased region" description="Basic and acidic residues" evidence="4">
    <location>
        <begin position="468"/>
        <end position="479"/>
    </location>
</feature>
<feature type="compositionally biased region" description="Polar residues" evidence="4">
    <location>
        <begin position="449"/>
        <end position="467"/>
    </location>
</feature>
<comment type="similarity">
    <text evidence="1">Belongs to the SH3BP5 family.</text>
</comment>
<dbReference type="GO" id="GO:0004860">
    <property type="term" value="F:protein kinase inhibitor activity"/>
    <property type="evidence" value="ECO:0007669"/>
    <property type="project" value="TreeGrafter"/>
</dbReference>
<name>A0A433TD89_ELYCH</name>
<protein>
    <recommendedName>
        <fullName evidence="7">SH3 domain-binding protein 5-like</fullName>
    </recommendedName>
</protein>
<organism evidence="5 6">
    <name type="scientific">Elysia chlorotica</name>
    <name type="common">Eastern emerald elysia</name>
    <name type="synonym">Sea slug</name>
    <dbReference type="NCBI Taxonomy" id="188477"/>
    <lineage>
        <taxon>Eukaryota</taxon>
        <taxon>Metazoa</taxon>
        <taxon>Spiralia</taxon>
        <taxon>Lophotrochozoa</taxon>
        <taxon>Mollusca</taxon>
        <taxon>Gastropoda</taxon>
        <taxon>Heterobranchia</taxon>
        <taxon>Euthyneura</taxon>
        <taxon>Panpulmonata</taxon>
        <taxon>Sacoglossa</taxon>
        <taxon>Placobranchoidea</taxon>
        <taxon>Plakobranchidae</taxon>
        <taxon>Elysia</taxon>
    </lineage>
</organism>
<dbReference type="PANTHER" id="PTHR19423">
    <property type="entry name" value="SH3 DOMAIN-BINDING PROTEIN 5"/>
    <property type="match status" value="1"/>
</dbReference>
<comment type="caution">
    <text evidence="5">The sequence shown here is derived from an EMBL/GenBank/DDBJ whole genome shotgun (WGS) entry which is preliminary data.</text>
</comment>
<feature type="compositionally biased region" description="Basic residues" evidence="4">
    <location>
        <begin position="319"/>
        <end position="329"/>
    </location>
</feature>
<dbReference type="PANTHER" id="PTHR19423:SF1">
    <property type="entry name" value="SH3 DOMAIN-BINDING PROTEIN 5"/>
    <property type="match status" value="1"/>
</dbReference>
<evidence type="ECO:0000256" key="3">
    <source>
        <dbReference type="SAM" id="Coils"/>
    </source>
</evidence>
<accession>A0A433TD89</accession>
<dbReference type="Proteomes" id="UP000271974">
    <property type="component" value="Unassembled WGS sequence"/>
</dbReference>
<proteinExistence type="inferred from homology"/>
<dbReference type="STRING" id="188477.A0A433TD89"/>
<keyword evidence="2 3" id="KW-0175">Coiled coil</keyword>
<feature type="compositionally biased region" description="Low complexity" evidence="4">
    <location>
        <begin position="480"/>
        <end position="493"/>
    </location>
</feature>
<keyword evidence="6" id="KW-1185">Reference proteome</keyword>
<evidence type="ECO:0000256" key="1">
    <source>
        <dbReference type="ARBA" id="ARBA00007796"/>
    </source>
</evidence>
<gene>
    <name evidence="5" type="ORF">EGW08_012817</name>
</gene>
<feature type="region of interest" description="Disordered" evidence="4">
    <location>
        <begin position="409"/>
        <end position="433"/>
    </location>
</feature>